<protein>
    <submittedName>
        <fullName evidence="1">Uncharacterized protein</fullName>
    </submittedName>
</protein>
<dbReference type="Gene3D" id="1.10.286.90">
    <property type="entry name" value="MFS transporter, transmembrane helix TM10b"/>
    <property type="match status" value="1"/>
</dbReference>
<organism evidence="1 2">
    <name type="scientific">Tegillarca granosa</name>
    <name type="common">Malaysian cockle</name>
    <name type="synonym">Anadara granosa</name>
    <dbReference type="NCBI Taxonomy" id="220873"/>
    <lineage>
        <taxon>Eukaryota</taxon>
        <taxon>Metazoa</taxon>
        <taxon>Spiralia</taxon>
        <taxon>Lophotrochozoa</taxon>
        <taxon>Mollusca</taxon>
        <taxon>Bivalvia</taxon>
        <taxon>Autobranchia</taxon>
        <taxon>Pteriomorphia</taxon>
        <taxon>Arcoida</taxon>
        <taxon>Arcoidea</taxon>
        <taxon>Arcidae</taxon>
        <taxon>Tegillarca</taxon>
    </lineage>
</organism>
<evidence type="ECO:0000313" key="1">
    <source>
        <dbReference type="EMBL" id="KAJ8303090.1"/>
    </source>
</evidence>
<sequence length="75" mass="8876">MYRLIDESPRWLLSKGKNEKAFKIIRKMSKMNKVPFSVESQELMVSPSTKFTTTFLILIRNRELAVRVVILMLSW</sequence>
<gene>
    <name evidence="1" type="ORF">KUTeg_019486</name>
</gene>
<accession>A0ABQ9EI47</accession>
<keyword evidence="2" id="KW-1185">Reference proteome</keyword>
<comment type="caution">
    <text evidence="1">The sequence shown here is derived from an EMBL/GenBank/DDBJ whole genome shotgun (WGS) entry which is preliminary data.</text>
</comment>
<name>A0ABQ9EI47_TEGGR</name>
<dbReference type="Proteomes" id="UP001217089">
    <property type="component" value="Unassembled WGS sequence"/>
</dbReference>
<reference evidence="1 2" key="1">
    <citation type="submission" date="2022-12" db="EMBL/GenBank/DDBJ databases">
        <title>Chromosome-level genome of Tegillarca granosa.</title>
        <authorList>
            <person name="Kim J."/>
        </authorList>
    </citation>
    <scope>NUCLEOTIDE SEQUENCE [LARGE SCALE GENOMIC DNA]</scope>
    <source>
        <strain evidence="1">Teg-2019</strain>
        <tissue evidence="1">Adductor muscle</tissue>
    </source>
</reference>
<evidence type="ECO:0000313" key="2">
    <source>
        <dbReference type="Proteomes" id="UP001217089"/>
    </source>
</evidence>
<dbReference type="EMBL" id="JARBDR010000917">
    <property type="protein sequence ID" value="KAJ8303090.1"/>
    <property type="molecule type" value="Genomic_DNA"/>
</dbReference>
<proteinExistence type="predicted"/>